<evidence type="ECO:0000313" key="2">
    <source>
        <dbReference type="Proteomes" id="UP001623592"/>
    </source>
</evidence>
<keyword evidence="1" id="KW-0378">Hydrolase</keyword>
<dbReference type="Gene3D" id="3.40.50.1000">
    <property type="entry name" value="HAD superfamily/HAD-like"/>
    <property type="match status" value="1"/>
</dbReference>
<name>A0ABW8TJD2_9CLOT</name>
<organism evidence="1 2">
    <name type="scientific">Clostridium neuense</name>
    <dbReference type="NCBI Taxonomy" id="1728934"/>
    <lineage>
        <taxon>Bacteria</taxon>
        <taxon>Bacillati</taxon>
        <taxon>Bacillota</taxon>
        <taxon>Clostridia</taxon>
        <taxon>Eubacteriales</taxon>
        <taxon>Clostridiaceae</taxon>
        <taxon>Clostridium</taxon>
    </lineage>
</organism>
<dbReference type="NCBIfam" id="TIGR01549">
    <property type="entry name" value="HAD-SF-IA-v1"/>
    <property type="match status" value="1"/>
</dbReference>
<gene>
    <name evidence="1" type="ORF">ACJDT4_11525</name>
</gene>
<dbReference type="Proteomes" id="UP001623592">
    <property type="component" value="Unassembled WGS sequence"/>
</dbReference>
<evidence type="ECO:0000313" key="1">
    <source>
        <dbReference type="EMBL" id="MFL0251054.1"/>
    </source>
</evidence>
<protein>
    <submittedName>
        <fullName evidence="1">HAD family hydrolase</fullName>
    </submittedName>
</protein>
<reference evidence="1 2" key="1">
    <citation type="submission" date="2024-11" db="EMBL/GenBank/DDBJ databases">
        <authorList>
            <person name="Heng Y.C."/>
            <person name="Lim A.C.H."/>
            <person name="Lee J.K.Y."/>
            <person name="Kittelmann S."/>
        </authorList>
    </citation>
    <scope>NUCLEOTIDE SEQUENCE [LARGE SCALE GENOMIC DNA]</scope>
    <source>
        <strain evidence="1 2">WILCCON 0114</strain>
    </source>
</reference>
<dbReference type="InterPro" id="IPR023198">
    <property type="entry name" value="PGP-like_dom2"/>
</dbReference>
<dbReference type="EMBL" id="JBJIAA010000008">
    <property type="protein sequence ID" value="MFL0251054.1"/>
    <property type="molecule type" value="Genomic_DNA"/>
</dbReference>
<keyword evidence="2" id="KW-1185">Reference proteome</keyword>
<proteinExistence type="predicted"/>
<dbReference type="InterPro" id="IPR023214">
    <property type="entry name" value="HAD_sf"/>
</dbReference>
<dbReference type="InterPro" id="IPR036412">
    <property type="entry name" value="HAD-like_sf"/>
</dbReference>
<dbReference type="SFLD" id="SFLDG01129">
    <property type="entry name" value="C1.5:_HAD__Beta-PGM__Phosphata"/>
    <property type="match status" value="1"/>
</dbReference>
<comment type="caution">
    <text evidence="1">The sequence shown here is derived from an EMBL/GenBank/DDBJ whole genome shotgun (WGS) entry which is preliminary data.</text>
</comment>
<dbReference type="NCBIfam" id="TIGR01509">
    <property type="entry name" value="HAD-SF-IA-v3"/>
    <property type="match status" value="1"/>
</dbReference>
<dbReference type="PANTHER" id="PTHR18901:SF38">
    <property type="entry name" value="PSEUDOURIDINE-5'-PHOSPHATASE"/>
    <property type="match status" value="1"/>
</dbReference>
<dbReference type="SFLD" id="SFLDG01135">
    <property type="entry name" value="C1.5.6:_HAD__Beta-PGM__Phospha"/>
    <property type="match status" value="1"/>
</dbReference>
<dbReference type="Pfam" id="PF13419">
    <property type="entry name" value="HAD_2"/>
    <property type="match status" value="1"/>
</dbReference>
<dbReference type="Gene3D" id="1.10.150.240">
    <property type="entry name" value="Putative phosphatase, domain 2"/>
    <property type="match status" value="1"/>
</dbReference>
<accession>A0ABW8TJD2</accession>
<dbReference type="InterPro" id="IPR006439">
    <property type="entry name" value="HAD-SF_hydro_IA"/>
</dbReference>
<dbReference type="PANTHER" id="PTHR18901">
    <property type="entry name" value="2-DEOXYGLUCOSE-6-PHOSPHATE PHOSPHATASE 2"/>
    <property type="match status" value="1"/>
</dbReference>
<dbReference type="GO" id="GO:0016787">
    <property type="term" value="F:hydrolase activity"/>
    <property type="evidence" value="ECO:0007669"/>
    <property type="project" value="UniProtKB-KW"/>
</dbReference>
<dbReference type="SUPFAM" id="SSF56784">
    <property type="entry name" value="HAD-like"/>
    <property type="match status" value="1"/>
</dbReference>
<dbReference type="InterPro" id="IPR041492">
    <property type="entry name" value="HAD_2"/>
</dbReference>
<sequence>MNKRFVLFDFDGVIANTEESNARYFEKALASFDIYLSEEDKHKLIGTKDTENVIRLLSRAHKKVTLEELQLKRKEIGNTYENSDISPMPGLISLIENFREKGFKIGIVSSTSTRLIIIALNRMKMINLFDAIICGDMCTKGKPDPEGYKKAMSLLNAKPEECIVFEDSKVGIHAGKMAGAQVVAYRGSGIAQNVEEADFAIDSYEECKKILDEITI</sequence>
<dbReference type="SFLD" id="SFLDS00003">
    <property type="entry name" value="Haloacid_Dehalogenase"/>
    <property type="match status" value="1"/>
</dbReference>
<dbReference type="RefSeq" id="WP_406787710.1">
    <property type="nucleotide sequence ID" value="NZ_JBJIAA010000008.1"/>
</dbReference>